<dbReference type="Proteomes" id="UP000092508">
    <property type="component" value="Unassembled WGS sequence"/>
</dbReference>
<dbReference type="EMBL" id="LZMZ01000051">
    <property type="protein sequence ID" value="OBX73740.1"/>
    <property type="molecule type" value="Genomic_DNA"/>
</dbReference>
<proteinExistence type="predicted"/>
<evidence type="ECO:0000313" key="2">
    <source>
        <dbReference type="Proteomes" id="UP000092508"/>
    </source>
</evidence>
<reference evidence="1 2" key="1">
    <citation type="submission" date="2016-06" db="EMBL/GenBank/DDBJ databases">
        <title>Draft genome of Moraxella atlantae CCUG 66109.</title>
        <authorList>
            <person name="Salva-Serra F."/>
            <person name="Engstrom-Jakobsson H."/>
            <person name="Thorell K."/>
            <person name="Gonzales-Siles L."/>
            <person name="Karlsson R."/>
            <person name="Boulund F."/>
            <person name="Engstrand L."/>
            <person name="Kristiansson E."/>
            <person name="Moore E."/>
        </authorList>
    </citation>
    <scope>NUCLEOTIDE SEQUENCE [LARGE SCALE GENOMIC DNA]</scope>
    <source>
        <strain evidence="1 2">CCUG 66109</strain>
    </source>
</reference>
<protein>
    <submittedName>
        <fullName evidence="1">Uncharacterized protein</fullName>
    </submittedName>
</protein>
<accession>A0A1B8Q956</accession>
<sequence length="130" mass="14524">MVWDLSYISKKVEEEAVKLVKDIATDMATNLVYKSPEDTSRFLSNTNVSMDAPNESVDENKFLGRSGSISQCMQAIRAMPNDKLHNVYITNHVKYGVYLEAGYSAQSPNGVFYPVFVAVSSMYGRPRVIS</sequence>
<organism evidence="1 2">
    <name type="scientific">Faucicola atlantae</name>
    <dbReference type="NCBI Taxonomy" id="34059"/>
    <lineage>
        <taxon>Bacteria</taxon>
        <taxon>Pseudomonadati</taxon>
        <taxon>Pseudomonadota</taxon>
        <taxon>Gammaproteobacteria</taxon>
        <taxon>Moraxellales</taxon>
        <taxon>Moraxellaceae</taxon>
        <taxon>Faucicola</taxon>
    </lineage>
</organism>
<dbReference type="STRING" id="34059.A9308_00585"/>
<dbReference type="AlphaFoldDB" id="A0A1B8Q956"/>
<name>A0A1B8Q956_9GAMM</name>
<comment type="caution">
    <text evidence="1">The sequence shown here is derived from an EMBL/GenBank/DDBJ whole genome shotgun (WGS) entry which is preliminary data.</text>
</comment>
<gene>
    <name evidence="1" type="ORF">A9308_00585</name>
</gene>
<evidence type="ECO:0000313" key="1">
    <source>
        <dbReference type="EMBL" id="OBX73740.1"/>
    </source>
</evidence>